<dbReference type="InterPro" id="IPR011043">
    <property type="entry name" value="Gal_Oxase/kelch_b-propeller"/>
</dbReference>
<dbReference type="Gene3D" id="2.120.10.80">
    <property type="entry name" value="Kelch-type beta propeller"/>
    <property type="match status" value="1"/>
</dbReference>
<dbReference type="Gene3D" id="2.60.120.260">
    <property type="entry name" value="Galactose-binding domain-like"/>
    <property type="match status" value="1"/>
</dbReference>
<evidence type="ECO:0000256" key="3">
    <source>
        <dbReference type="SAM" id="SignalP"/>
    </source>
</evidence>
<dbReference type="Gene3D" id="2.60.40.1120">
    <property type="entry name" value="Carboxypeptidase-like, regulatory domain"/>
    <property type="match status" value="3"/>
</dbReference>
<dbReference type="InterPro" id="IPR015915">
    <property type="entry name" value="Kelch-typ_b-propeller"/>
</dbReference>
<dbReference type="Pfam" id="PF01344">
    <property type="entry name" value="Kelch_1"/>
    <property type="match status" value="3"/>
</dbReference>
<protein>
    <recommendedName>
        <fullName evidence="6">Galactose oxidase</fullName>
    </recommendedName>
</protein>
<evidence type="ECO:0000256" key="1">
    <source>
        <dbReference type="ARBA" id="ARBA00022441"/>
    </source>
</evidence>
<dbReference type="InterPro" id="IPR006652">
    <property type="entry name" value="Kelch_1"/>
</dbReference>
<sequence length="918" mass="95828">MTARRHRQGAALMRHPRTTRARRALAMIAAAGVAGAALVTGSTAAAEEATAAVTGTVRDGSGQGWPLWAQVSVEGQPDATTLTDPATGEYQLDLPPGTHTVTVTSRYPGYEPVTTQVEAGATADVVLAIDPARCFAPGYQLESAGVAASFDDGLPDGWSVVDGIGDEQVWRFDDPGERGNLTGGRAGFAIVDSYFYSYPNRQDTSLVTPVMDLTDLAAPEIGFASDFDTFVYDSGAAGIADVDLSLDGGATWETVWHQVEPVRGPGAEVVPIPQAAGQDEVQVRFRYHEGPYTAANWWQLDDVYVGDRSCAPIDGGMVTGHVTDGNTGEPVAGASVGAADGTASTTSADDGFYWLFVPGTGSRELTASRLQYREAPITADVVTGTTATADVELGAGMLTTSVTSLDLDAELGEPATATVTVTNDGTEPTGVTLAERPGSFVPRTEDHTRGEQTAATPGTAAEVAATAWQALPDYPVDIVENVAGMHDGKIYSVGGRSGFDIGITRGWVYDPAVGSWATLPAMPTGRSAPVGEFIDGKFYVTGGREPGIYESGISEGTDVYDPAAGTWTTEPGAPIPVTGGGSFVLDGKLYVVGGCLSSEDEDCGTDDVFRYDPATRKWDQVADYPEPIAEPMCGAIEAKAYCAGGFLIRVPTMTSAYEYDPKMDTWTPVAPLPLDLAAAGHTVADGKLLVSGGVNGGRYHDSVTAGFAYDPVTDAWSELPATANNLARGGSTCGFTRVGGGFAGYAESPFVETLPGYTDCASDRDAAWLETAAPATTLAPGESMEVTLTVSGDEPGAYNGTLLVRGDDTPYDQREVDLVLDTVAPRTWGAVSGTVSGVACDGSTVPLSGTDVWIEARDETHDLRTGADGSYTLWLPVGQNPLRVFAGSDVWVPRTVSARVAPGRVTELDLTLRRISCP</sequence>
<evidence type="ECO:0008006" key="6">
    <source>
        <dbReference type="Google" id="ProtNLM"/>
    </source>
</evidence>
<accession>A0A4R5DB36</accession>
<dbReference type="SUPFAM" id="SSF49464">
    <property type="entry name" value="Carboxypeptidase regulatory domain-like"/>
    <property type="match status" value="3"/>
</dbReference>
<dbReference type="SUPFAM" id="SSF50965">
    <property type="entry name" value="Galactose oxidase, central domain"/>
    <property type="match status" value="1"/>
</dbReference>
<feature type="chain" id="PRO_5039588541" description="Galactose oxidase" evidence="3">
    <location>
        <begin position="37"/>
        <end position="918"/>
    </location>
</feature>
<keyword evidence="5" id="KW-1185">Reference proteome</keyword>
<gene>
    <name evidence="4" type="ORF">E1269_10420</name>
</gene>
<keyword evidence="3" id="KW-0732">Signal</keyword>
<evidence type="ECO:0000313" key="4">
    <source>
        <dbReference type="EMBL" id="TDE10892.1"/>
    </source>
</evidence>
<dbReference type="EMBL" id="SMKZ01000012">
    <property type="protein sequence ID" value="TDE10892.1"/>
    <property type="molecule type" value="Genomic_DNA"/>
</dbReference>
<evidence type="ECO:0000313" key="5">
    <source>
        <dbReference type="Proteomes" id="UP000294739"/>
    </source>
</evidence>
<dbReference type="SMART" id="SM00612">
    <property type="entry name" value="Kelch"/>
    <property type="match status" value="5"/>
</dbReference>
<dbReference type="OrthoDB" id="3676679at2"/>
<proteinExistence type="predicted"/>
<evidence type="ECO:0000256" key="2">
    <source>
        <dbReference type="ARBA" id="ARBA00022737"/>
    </source>
</evidence>
<organism evidence="4 5">
    <name type="scientific">Jiangella asiatica</name>
    <dbReference type="NCBI Taxonomy" id="2530372"/>
    <lineage>
        <taxon>Bacteria</taxon>
        <taxon>Bacillati</taxon>
        <taxon>Actinomycetota</taxon>
        <taxon>Actinomycetes</taxon>
        <taxon>Jiangellales</taxon>
        <taxon>Jiangellaceae</taxon>
        <taxon>Jiangella</taxon>
    </lineage>
</organism>
<reference evidence="4 5" key="1">
    <citation type="submission" date="2019-03" db="EMBL/GenBank/DDBJ databases">
        <title>Draft genome sequences of novel Actinobacteria.</title>
        <authorList>
            <person name="Sahin N."/>
            <person name="Ay H."/>
            <person name="Saygin H."/>
        </authorList>
    </citation>
    <scope>NUCLEOTIDE SEQUENCE [LARGE SCALE GENOMIC DNA]</scope>
    <source>
        <strain evidence="4 5">5K138</strain>
    </source>
</reference>
<dbReference type="InParanoid" id="A0A4R5DB36"/>
<dbReference type="PANTHER" id="PTHR45632">
    <property type="entry name" value="LD33804P"/>
    <property type="match status" value="1"/>
</dbReference>
<feature type="signal peptide" evidence="3">
    <location>
        <begin position="1"/>
        <end position="36"/>
    </location>
</feature>
<dbReference type="Proteomes" id="UP000294739">
    <property type="component" value="Unassembled WGS sequence"/>
</dbReference>
<comment type="caution">
    <text evidence="4">The sequence shown here is derived from an EMBL/GenBank/DDBJ whole genome shotgun (WGS) entry which is preliminary data.</text>
</comment>
<keyword evidence="2" id="KW-0677">Repeat</keyword>
<dbReference type="Pfam" id="PF13620">
    <property type="entry name" value="CarboxypepD_reg"/>
    <property type="match status" value="2"/>
</dbReference>
<dbReference type="PANTHER" id="PTHR45632:SF3">
    <property type="entry name" value="KELCH-LIKE PROTEIN 32"/>
    <property type="match status" value="1"/>
</dbReference>
<name>A0A4R5DB36_9ACTN</name>
<dbReference type="InterPro" id="IPR008969">
    <property type="entry name" value="CarboxyPept-like_regulatory"/>
</dbReference>
<keyword evidence="1" id="KW-0880">Kelch repeat</keyword>
<dbReference type="AlphaFoldDB" id="A0A4R5DB36"/>